<evidence type="ECO:0000256" key="1">
    <source>
        <dbReference type="SAM" id="MobiDB-lite"/>
    </source>
</evidence>
<organism evidence="2 3">
    <name type="scientific">Corchorus capsularis</name>
    <name type="common">Jute</name>
    <dbReference type="NCBI Taxonomy" id="210143"/>
    <lineage>
        <taxon>Eukaryota</taxon>
        <taxon>Viridiplantae</taxon>
        <taxon>Streptophyta</taxon>
        <taxon>Embryophyta</taxon>
        <taxon>Tracheophyta</taxon>
        <taxon>Spermatophyta</taxon>
        <taxon>Magnoliopsida</taxon>
        <taxon>eudicotyledons</taxon>
        <taxon>Gunneridae</taxon>
        <taxon>Pentapetalae</taxon>
        <taxon>rosids</taxon>
        <taxon>malvids</taxon>
        <taxon>Malvales</taxon>
        <taxon>Malvaceae</taxon>
        <taxon>Grewioideae</taxon>
        <taxon>Apeibeae</taxon>
        <taxon>Corchorus</taxon>
    </lineage>
</organism>
<name>A0A1R3JWY3_COCAP</name>
<dbReference type="Gramene" id="OMO99363">
    <property type="protein sequence ID" value="OMO99363"/>
    <property type="gene ID" value="CCACVL1_03838"/>
</dbReference>
<sequence>MKLETHKASRKRKRKHSSSRGKRRSVGRKFNQP</sequence>
<protein>
    <submittedName>
        <fullName evidence="2">Uncharacterized protein</fullName>
    </submittedName>
</protein>
<keyword evidence="3" id="KW-1185">Reference proteome</keyword>
<feature type="region of interest" description="Disordered" evidence="1">
    <location>
        <begin position="1"/>
        <end position="33"/>
    </location>
</feature>
<dbReference type="Proteomes" id="UP000188268">
    <property type="component" value="Unassembled WGS sequence"/>
</dbReference>
<dbReference type="EMBL" id="AWWV01006888">
    <property type="protein sequence ID" value="OMO99363.1"/>
    <property type="molecule type" value="Genomic_DNA"/>
</dbReference>
<accession>A0A1R3JWY3</accession>
<evidence type="ECO:0000313" key="3">
    <source>
        <dbReference type="Proteomes" id="UP000188268"/>
    </source>
</evidence>
<feature type="compositionally biased region" description="Basic residues" evidence="1">
    <location>
        <begin position="8"/>
        <end position="27"/>
    </location>
</feature>
<reference evidence="2 3" key="1">
    <citation type="submission" date="2013-09" db="EMBL/GenBank/DDBJ databases">
        <title>Corchorus capsularis genome sequencing.</title>
        <authorList>
            <person name="Alam M."/>
            <person name="Haque M.S."/>
            <person name="Islam M.S."/>
            <person name="Emdad E.M."/>
            <person name="Islam M.M."/>
            <person name="Ahmed B."/>
            <person name="Halim A."/>
            <person name="Hossen Q.M.M."/>
            <person name="Hossain M.Z."/>
            <person name="Ahmed R."/>
            <person name="Khan M.M."/>
            <person name="Islam R."/>
            <person name="Rashid M.M."/>
            <person name="Khan S.A."/>
            <person name="Rahman M.S."/>
            <person name="Alam M."/>
        </authorList>
    </citation>
    <scope>NUCLEOTIDE SEQUENCE [LARGE SCALE GENOMIC DNA]</scope>
    <source>
        <strain evidence="3">cv. CVL-1</strain>
        <tissue evidence="2">Whole seedling</tissue>
    </source>
</reference>
<evidence type="ECO:0000313" key="2">
    <source>
        <dbReference type="EMBL" id="OMO99363.1"/>
    </source>
</evidence>
<proteinExistence type="predicted"/>
<comment type="caution">
    <text evidence="2">The sequence shown here is derived from an EMBL/GenBank/DDBJ whole genome shotgun (WGS) entry which is preliminary data.</text>
</comment>
<dbReference type="AlphaFoldDB" id="A0A1R3JWY3"/>
<gene>
    <name evidence="2" type="ORF">CCACVL1_03838</name>
</gene>